<evidence type="ECO:0008006" key="4">
    <source>
        <dbReference type="Google" id="ProtNLM"/>
    </source>
</evidence>
<dbReference type="Pfam" id="PF07676">
    <property type="entry name" value="PD40"/>
    <property type="match status" value="3"/>
</dbReference>
<gene>
    <name evidence="2" type="ORF">HY57_12120</name>
</gene>
<keyword evidence="3" id="KW-1185">Reference proteome</keyword>
<sequence length="312" mass="34067">MSRFVFAAVLALLCADVAAQDVAPTVFAPGVISGPLHDSAPAFTPDGCTVYFTRSDGTNSSILVSHLDNGHWSTPTVAEFSGQWSDMEPAMSPDGRFLVFISNRPKTPAGKPLDGFFMGRSFPGHGGNLWKVTWENGKWSRPARLPDNVNRSDSTFAPAVASDGTLYFMHPGPDPKHFQLFRAAWHRNGYDTPQALPFSDGHVTDVDPAVAPDESFVVFGSSRSPARQIDLFIVFRDHGEWGTPIHLGNGVNSAGSDAEARLSPDHQTLFFASDRLEEIAPGTVRAGWDNGKYNIWQVPLGYWLDAHTRSPR</sequence>
<dbReference type="HOGENOM" id="CLU_059007_1_0_6"/>
<dbReference type="InterPro" id="IPR011659">
    <property type="entry name" value="WD40"/>
</dbReference>
<dbReference type="STRING" id="1217721.HY57_12120"/>
<dbReference type="KEGG" id="dja:HY57_12120"/>
<dbReference type="AlphaFoldDB" id="A0A075K746"/>
<reference evidence="2 3" key="1">
    <citation type="submission" date="2014-07" db="EMBL/GenBank/DDBJ databases">
        <title>Complete Genome Sequence of Dyella japonica Strain A8 Isolated from Malaysian Tropical Soil.</title>
        <authorList>
            <person name="Hui R.K.H."/>
            <person name="Chen J.-W."/>
            <person name="Chan K.-G."/>
            <person name="Leung F.C.C."/>
        </authorList>
    </citation>
    <scope>NUCLEOTIDE SEQUENCE [LARGE SCALE GENOMIC DNA]</scope>
    <source>
        <strain evidence="2 3">A8</strain>
    </source>
</reference>
<feature type="chain" id="PRO_5001706886" description="WD40 domain protein beta propeller" evidence="1">
    <location>
        <begin position="20"/>
        <end position="312"/>
    </location>
</feature>
<evidence type="ECO:0000313" key="2">
    <source>
        <dbReference type="EMBL" id="AIF47953.1"/>
    </source>
</evidence>
<dbReference type="Proteomes" id="UP000027987">
    <property type="component" value="Chromosome"/>
</dbReference>
<organism evidence="2 3">
    <name type="scientific">Dyella japonica A8</name>
    <dbReference type="NCBI Taxonomy" id="1217721"/>
    <lineage>
        <taxon>Bacteria</taxon>
        <taxon>Pseudomonadati</taxon>
        <taxon>Pseudomonadota</taxon>
        <taxon>Gammaproteobacteria</taxon>
        <taxon>Lysobacterales</taxon>
        <taxon>Rhodanobacteraceae</taxon>
        <taxon>Dyella</taxon>
    </lineage>
</organism>
<evidence type="ECO:0000313" key="3">
    <source>
        <dbReference type="Proteomes" id="UP000027987"/>
    </source>
</evidence>
<dbReference type="InterPro" id="IPR011042">
    <property type="entry name" value="6-blade_b-propeller_TolB-like"/>
</dbReference>
<name>A0A075K746_9GAMM</name>
<dbReference type="RefSeq" id="WP_019466773.1">
    <property type="nucleotide sequence ID" value="NZ_ALOY01000178.1"/>
</dbReference>
<feature type="signal peptide" evidence="1">
    <location>
        <begin position="1"/>
        <end position="19"/>
    </location>
</feature>
<dbReference type="OrthoDB" id="240809at2"/>
<dbReference type="PATRIC" id="fig|1217721.7.peg.2498"/>
<accession>A0A075K746</accession>
<proteinExistence type="predicted"/>
<protein>
    <recommendedName>
        <fullName evidence="4">WD40 domain protein beta propeller</fullName>
    </recommendedName>
</protein>
<dbReference type="SUPFAM" id="SSF82171">
    <property type="entry name" value="DPP6 N-terminal domain-like"/>
    <property type="match status" value="1"/>
</dbReference>
<keyword evidence="1" id="KW-0732">Signal</keyword>
<evidence type="ECO:0000256" key="1">
    <source>
        <dbReference type="SAM" id="SignalP"/>
    </source>
</evidence>
<dbReference type="EMBL" id="CP008884">
    <property type="protein sequence ID" value="AIF47953.1"/>
    <property type="molecule type" value="Genomic_DNA"/>
</dbReference>
<dbReference type="Gene3D" id="2.120.10.30">
    <property type="entry name" value="TolB, C-terminal domain"/>
    <property type="match status" value="2"/>
</dbReference>